<dbReference type="InterPro" id="IPR017853">
    <property type="entry name" value="GH"/>
</dbReference>
<dbReference type="GO" id="GO:0005576">
    <property type="term" value="C:extracellular region"/>
    <property type="evidence" value="ECO:0007669"/>
    <property type="project" value="InterPro"/>
</dbReference>
<evidence type="ECO:0000256" key="7">
    <source>
        <dbReference type="RuleBase" id="RU361174"/>
    </source>
</evidence>
<evidence type="ECO:0000256" key="3">
    <source>
        <dbReference type="ARBA" id="ARBA00022801"/>
    </source>
</evidence>
<dbReference type="GO" id="GO:0031176">
    <property type="term" value="F:endo-1,4-beta-xylanase activity"/>
    <property type="evidence" value="ECO:0007669"/>
    <property type="project" value="UniProtKB-EC"/>
</dbReference>
<evidence type="ECO:0000256" key="2">
    <source>
        <dbReference type="ARBA" id="ARBA00022729"/>
    </source>
</evidence>
<feature type="region of interest" description="Disordered" evidence="8">
    <location>
        <begin position="34"/>
        <end position="70"/>
    </location>
</feature>
<feature type="non-terminal residue" evidence="11">
    <location>
        <position position="364"/>
    </location>
</feature>
<feature type="compositionally biased region" description="Low complexity" evidence="8">
    <location>
        <begin position="35"/>
        <end position="57"/>
    </location>
</feature>
<dbReference type="Gene3D" id="3.20.20.80">
    <property type="entry name" value="Glycosidases"/>
    <property type="match status" value="1"/>
</dbReference>
<feature type="compositionally biased region" description="Polar residues" evidence="8">
    <location>
        <begin position="58"/>
        <end position="67"/>
    </location>
</feature>
<keyword evidence="2" id="KW-0732">Signal</keyword>
<gene>
    <name evidence="11" type="ORF">BJ508DRAFT_197576</name>
</gene>
<dbReference type="Proteomes" id="UP000275078">
    <property type="component" value="Unassembled WGS sequence"/>
</dbReference>
<dbReference type="Pfam" id="PF00331">
    <property type="entry name" value="Glyco_hydro_10"/>
    <property type="match status" value="1"/>
</dbReference>
<accession>A0A3N4IB99</accession>
<dbReference type="OrthoDB" id="3055998at2759"/>
<dbReference type="STRING" id="1160509.A0A3N4IB99"/>
<dbReference type="InterPro" id="IPR001000">
    <property type="entry name" value="GH10_dom"/>
</dbReference>
<protein>
    <recommendedName>
        <fullName evidence="7">Beta-xylanase</fullName>
        <ecNumber evidence="7">3.2.1.8</ecNumber>
    </recommendedName>
</protein>
<name>A0A3N4IB99_ASCIM</name>
<evidence type="ECO:0000256" key="8">
    <source>
        <dbReference type="SAM" id="MobiDB-lite"/>
    </source>
</evidence>
<dbReference type="InterPro" id="IPR035971">
    <property type="entry name" value="CBD_sf"/>
</dbReference>
<dbReference type="EC" id="3.2.1.8" evidence="7"/>
<evidence type="ECO:0000256" key="1">
    <source>
        <dbReference type="ARBA" id="ARBA00007495"/>
    </source>
</evidence>
<keyword evidence="5 7" id="KW-0326">Glycosidase</keyword>
<comment type="similarity">
    <text evidence="1 7">Belongs to the glycosyl hydrolase 10 (cellulase F) family.</text>
</comment>
<dbReference type="InterPro" id="IPR000254">
    <property type="entry name" value="CBD"/>
</dbReference>
<dbReference type="EMBL" id="ML119675">
    <property type="protein sequence ID" value="RPA81938.1"/>
    <property type="molecule type" value="Genomic_DNA"/>
</dbReference>
<evidence type="ECO:0000313" key="12">
    <source>
        <dbReference type="Proteomes" id="UP000275078"/>
    </source>
</evidence>
<organism evidence="11 12">
    <name type="scientific">Ascobolus immersus RN42</name>
    <dbReference type="NCBI Taxonomy" id="1160509"/>
    <lineage>
        <taxon>Eukaryota</taxon>
        <taxon>Fungi</taxon>
        <taxon>Dikarya</taxon>
        <taxon>Ascomycota</taxon>
        <taxon>Pezizomycotina</taxon>
        <taxon>Pezizomycetes</taxon>
        <taxon>Pezizales</taxon>
        <taxon>Ascobolaceae</taxon>
        <taxon>Ascobolus</taxon>
    </lineage>
</organism>
<evidence type="ECO:0000259" key="10">
    <source>
        <dbReference type="PROSITE" id="PS51760"/>
    </source>
</evidence>
<dbReference type="GO" id="GO:0030248">
    <property type="term" value="F:cellulose binding"/>
    <property type="evidence" value="ECO:0007669"/>
    <property type="project" value="InterPro"/>
</dbReference>
<keyword evidence="4 7" id="KW-0119">Carbohydrate metabolism</keyword>
<dbReference type="InterPro" id="IPR044846">
    <property type="entry name" value="GH10"/>
</dbReference>
<keyword evidence="12" id="KW-1185">Reference proteome</keyword>
<evidence type="ECO:0000313" key="11">
    <source>
        <dbReference type="EMBL" id="RPA81938.1"/>
    </source>
</evidence>
<dbReference type="PRINTS" id="PR00134">
    <property type="entry name" value="GLHYDRLASE10"/>
</dbReference>
<feature type="non-terminal residue" evidence="11">
    <location>
        <position position="1"/>
    </location>
</feature>
<evidence type="ECO:0000256" key="6">
    <source>
        <dbReference type="ARBA" id="ARBA00023326"/>
    </source>
</evidence>
<dbReference type="SUPFAM" id="SSF57180">
    <property type="entry name" value="Cellulose-binding domain"/>
    <property type="match status" value="1"/>
</dbReference>
<dbReference type="GO" id="GO:0000272">
    <property type="term" value="P:polysaccharide catabolic process"/>
    <property type="evidence" value="ECO:0007669"/>
    <property type="project" value="UniProtKB-KW"/>
</dbReference>
<dbReference type="PANTHER" id="PTHR31490">
    <property type="entry name" value="GLYCOSYL HYDROLASE"/>
    <property type="match status" value="1"/>
</dbReference>
<dbReference type="PROSITE" id="PS00562">
    <property type="entry name" value="CBM1_1"/>
    <property type="match status" value="1"/>
</dbReference>
<evidence type="ECO:0000256" key="5">
    <source>
        <dbReference type="ARBA" id="ARBA00023295"/>
    </source>
</evidence>
<dbReference type="PANTHER" id="PTHR31490:SF76">
    <property type="entry name" value="ENDO-1,4-BETA-XYLANASE C"/>
    <property type="match status" value="1"/>
</dbReference>
<dbReference type="SMART" id="SM00236">
    <property type="entry name" value="fCBD"/>
    <property type="match status" value="1"/>
</dbReference>
<dbReference type="SMART" id="SM00633">
    <property type="entry name" value="Glyco_10"/>
    <property type="match status" value="1"/>
</dbReference>
<dbReference type="PROSITE" id="PS51164">
    <property type="entry name" value="CBM1_2"/>
    <property type="match status" value="1"/>
</dbReference>
<feature type="domain" description="GH10" evidence="10">
    <location>
        <begin position="64"/>
        <end position="363"/>
    </location>
</feature>
<dbReference type="PROSITE" id="PS51760">
    <property type="entry name" value="GH10_2"/>
    <property type="match status" value="1"/>
</dbReference>
<evidence type="ECO:0000259" key="9">
    <source>
        <dbReference type="PROSITE" id="PS51164"/>
    </source>
</evidence>
<dbReference type="Pfam" id="PF00734">
    <property type="entry name" value="CBM_1"/>
    <property type="match status" value="1"/>
</dbReference>
<feature type="domain" description="CBM1" evidence="9">
    <location>
        <begin position="1"/>
        <end position="32"/>
    </location>
</feature>
<proteinExistence type="inferred from homology"/>
<comment type="catalytic activity">
    <reaction evidence="7">
        <text>Endohydrolysis of (1-&gt;4)-beta-D-xylosidic linkages in xylans.</text>
        <dbReference type="EC" id="3.2.1.8"/>
    </reaction>
</comment>
<sequence>WGQCGGNGYNGSKTCVSGYTCKFVNDWYSQCQPGAASSNPAPTSTYTPPPASSTSNPGGQPTGNPSATGLHAAMKRKGKQYFGSIADGNLLNNAQNVAVLKREFGVLTPENSMKWDQIEASQNTFNFAGGDAVVNFAQQNGMGVRGHTLVWHSQLPGWVNNINDKTKLTQAIENHIEKVMGRWKGKIFHWDVVNEMFNEDGSTRQSVFSRVLGEDFVRIAFQAARRVDPDCILYINDYNLDSANSKVNGLVNLVKRQRAAGTPIDGIGTQAHLESNGAGGVAAALSALAGAGVAQVAITELDIKQATPNSYAQATTACMQQPKCVGITVWGTRDTDSWRSSSSPLLFDGSFNKKPAYTSVLNAI</sequence>
<reference evidence="11 12" key="1">
    <citation type="journal article" date="2018" name="Nat. Ecol. Evol.">
        <title>Pezizomycetes genomes reveal the molecular basis of ectomycorrhizal truffle lifestyle.</title>
        <authorList>
            <person name="Murat C."/>
            <person name="Payen T."/>
            <person name="Noel B."/>
            <person name="Kuo A."/>
            <person name="Morin E."/>
            <person name="Chen J."/>
            <person name="Kohler A."/>
            <person name="Krizsan K."/>
            <person name="Balestrini R."/>
            <person name="Da Silva C."/>
            <person name="Montanini B."/>
            <person name="Hainaut M."/>
            <person name="Levati E."/>
            <person name="Barry K.W."/>
            <person name="Belfiori B."/>
            <person name="Cichocki N."/>
            <person name="Clum A."/>
            <person name="Dockter R.B."/>
            <person name="Fauchery L."/>
            <person name="Guy J."/>
            <person name="Iotti M."/>
            <person name="Le Tacon F."/>
            <person name="Lindquist E.A."/>
            <person name="Lipzen A."/>
            <person name="Malagnac F."/>
            <person name="Mello A."/>
            <person name="Molinier V."/>
            <person name="Miyauchi S."/>
            <person name="Poulain J."/>
            <person name="Riccioni C."/>
            <person name="Rubini A."/>
            <person name="Sitrit Y."/>
            <person name="Splivallo R."/>
            <person name="Traeger S."/>
            <person name="Wang M."/>
            <person name="Zifcakova L."/>
            <person name="Wipf D."/>
            <person name="Zambonelli A."/>
            <person name="Paolocci F."/>
            <person name="Nowrousian M."/>
            <person name="Ottonello S."/>
            <person name="Baldrian P."/>
            <person name="Spatafora J.W."/>
            <person name="Henrissat B."/>
            <person name="Nagy L.G."/>
            <person name="Aury J.M."/>
            <person name="Wincker P."/>
            <person name="Grigoriev I.V."/>
            <person name="Bonfante P."/>
            <person name="Martin F.M."/>
        </authorList>
    </citation>
    <scope>NUCLEOTIDE SEQUENCE [LARGE SCALE GENOMIC DNA]</scope>
    <source>
        <strain evidence="11 12">RN42</strain>
    </source>
</reference>
<keyword evidence="6 7" id="KW-0624">Polysaccharide degradation</keyword>
<keyword evidence="3 7" id="KW-0378">Hydrolase</keyword>
<dbReference type="SUPFAM" id="SSF51445">
    <property type="entry name" value="(Trans)glycosidases"/>
    <property type="match status" value="1"/>
</dbReference>
<evidence type="ECO:0000256" key="4">
    <source>
        <dbReference type="ARBA" id="ARBA00023277"/>
    </source>
</evidence>
<dbReference type="AlphaFoldDB" id="A0A3N4IB99"/>